<evidence type="ECO:0000259" key="6">
    <source>
        <dbReference type="PROSITE" id="PS51767"/>
    </source>
</evidence>
<evidence type="ECO:0000256" key="5">
    <source>
        <dbReference type="SAM" id="SignalP"/>
    </source>
</evidence>
<gene>
    <name evidence="7" type="ORF">Ahy_A02g005205</name>
</gene>
<dbReference type="Pfam" id="PF14541">
    <property type="entry name" value="TAXi_C"/>
    <property type="match status" value="2"/>
</dbReference>
<dbReference type="SUPFAM" id="SSF50630">
    <property type="entry name" value="Acid proteases"/>
    <property type="match status" value="2"/>
</dbReference>
<dbReference type="GO" id="GO:0005576">
    <property type="term" value="C:extracellular region"/>
    <property type="evidence" value="ECO:0007669"/>
    <property type="project" value="UniProtKB-SubCell"/>
</dbReference>
<dbReference type="Gene3D" id="2.40.70.10">
    <property type="entry name" value="Acid Proteases"/>
    <property type="match status" value="4"/>
</dbReference>
<comment type="subcellular location">
    <subcellularLocation>
        <location evidence="1">Secreted</location>
        <location evidence="1">Extracellular space</location>
    </subcellularLocation>
</comment>
<name>A0A445E616_ARAHY</name>
<dbReference type="InterPro" id="IPR032861">
    <property type="entry name" value="TAXi_N"/>
</dbReference>
<organism evidence="7 8">
    <name type="scientific">Arachis hypogaea</name>
    <name type="common">Peanut</name>
    <dbReference type="NCBI Taxonomy" id="3818"/>
    <lineage>
        <taxon>Eukaryota</taxon>
        <taxon>Viridiplantae</taxon>
        <taxon>Streptophyta</taxon>
        <taxon>Embryophyta</taxon>
        <taxon>Tracheophyta</taxon>
        <taxon>Spermatophyta</taxon>
        <taxon>Magnoliopsida</taxon>
        <taxon>eudicotyledons</taxon>
        <taxon>Gunneridae</taxon>
        <taxon>Pentapetalae</taxon>
        <taxon>rosids</taxon>
        <taxon>fabids</taxon>
        <taxon>Fabales</taxon>
        <taxon>Fabaceae</taxon>
        <taxon>Papilionoideae</taxon>
        <taxon>50 kb inversion clade</taxon>
        <taxon>dalbergioids sensu lato</taxon>
        <taxon>Dalbergieae</taxon>
        <taxon>Pterocarpus clade</taxon>
        <taxon>Arachis</taxon>
    </lineage>
</organism>
<dbReference type="PANTHER" id="PTHR47965">
    <property type="entry name" value="ASPARTYL PROTEASE-RELATED"/>
    <property type="match status" value="1"/>
</dbReference>
<dbReference type="InterPro" id="IPR001461">
    <property type="entry name" value="Aspartic_peptidase_A1"/>
</dbReference>
<dbReference type="PANTHER" id="PTHR47965:SF6">
    <property type="entry name" value="ASPARTIC PROTEINASE GIP1-RELATED"/>
    <property type="match status" value="1"/>
</dbReference>
<dbReference type="InterPro" id="IPR033868">
    <property type="entry name" value="Xylanase_inhibitor_I-like"/>
</dbReference>
<feature type="domain" description="Peptidase A1" evidence="6">
    <location>
        <begin position="43"/>
        <end position="439"/>
    </location>
</feature>
<dbReference type="CDD" id="cd05489">
    <property type="entry name" value="xylanase_inhibitor_I_like"/>
    <property type="match status" value="1"/>
</dbReference>
<proteinExistence type="inferred from homology"/>
<sequence>MCSLHSLLRFSYLLIFFTLLSSNPTLQTTLISPVSKDKHTNLFTLSVYLKTPLRPTKLFLDLSFLFPWTVCNASTYNSSSYRYIDCGTDFCETLGFGGHACGNCIDTSLPDKNCIPVDNHMVCGSFPENPVTRDSYANDVLIDTLALPKADVSTQTQLFSLSNYTFSCAPSSIVKGLPKGVTGLASLGRSKLSIQAQISAAFSTPNSLAICFPSSSKSTGVAFFGSRGPYYAFSHSNKIDIAKFLLYTPLIENPVSLGDTEINYETPSNQYFIGLTSIRVNGKQVPINSSLLTINKENGFGGTKISSDVPYGVLESSIYKAFTKLFVKEASSSRFNLTTISTLVKPFSVCYSAERVMVANGGPLVPTVDLVLHRDDVVWKIGGSNSMVRVTDKKKKLDAWCLGFVDGGVNNKTSIVIGGKQLEENFVQFDLEANRFGFSSSLASRSLSCADFKVVDFANFFFIFFILLFSNQTQQTTLISPVSKDKHTNLFTLSVYLKTPLRPTKLFLDLSFLFPWLDCDGNYNSSSFRQVPCDATFCDSLGFGALSCANCTDFTPSPNPNCVHIPTEMVCGAFPENPVTKDVNSQTVLIDTLALPNANVSSQEQLVSFSNYTFSCAHTTLLKRLPKGVTGLASLGRSKVSIQAQISSAFSTPNCLAICFPGSPKSTGVAFFGSRGPYYAFPQSGKIDLAKFLIYTPLIENPIGSGDTVITYVNKPSNEYFIGLTSIRVNGNKQVPINSSLLTINKENGFGGTKISSHVPYTLLESSIYKAFTELFVKEASSSSFNLTIISNPVKPFSVCYSAERVTVTNSGPVVPTVDLVLDRDDVVWKIDGANSMVRVVNKKKELDLWCLGFVDGGVNNKTSIVIGGKQLEENLVQFDLESNRFGFSSSLASRSLSCADFKVVDFVNTST</sequence>
<evidence type="ECO:0000256" key="4">
    <source>
        <dbReference type="ARBA" id="ARBA00022729"/>
    </source>
</evidence>
<evidence type="ECO:0000256" key="3">
    <source>
        <dbReference type="ARBA" id="ARBA00022525"/>
    </source>
</evidence>
<protein>
    <recommendedName>
        <fullName evidence="6">Peptidase A1 domain-containing protein</fullName>
    </recommendedName>
</protein>
<dbReference type="EMBL" id="SDMP01000002">
    <property type="protein sequence ID" value="RYR70902.1"/>
    <property type="molecule type" value="Genomic_DNA"/>
</dbReference>
<evidence type="ECO:0000256" key="1">
    <source>
        <dbReference type="ARBA" id="ARBA00004239"/>
    </source>
</evidence>
<accession>A0A445E616</accession>
<keyword evidence="8" id="KW-1185">Reference proteome</keyword>
<evidence type="ECO:0000256" key="2">
    <source>
        <dbReference type="ARBA" id="ARBA00007447"/>
    </source>
</evidence>
<dbReference type="GO" id="GO:0006508">
    <property type="term" value="P:proteolysis"/>
    <property type="evidence" value="ECO:0007669"/>
    <property type="project" value="InterPro"/>
</dbReference>
<comment type="caution">
    <text evidence="7">The sequence shown here is derived from an EMBL/GenBank/DDBJ whole genome shotgun (WGS) entry which is preliminary data.</text>
</comment>
<dbReference type="InterPro" id="IPR033121">
    <property type="entry name" value="PEPTIDASE_A1"/>
</dbReference>
<dbReference type="InterPro" id="IPR021109">
    <property type="entry name" value="Peptidase_aspartic_dom_sf"/>
</dbReference>
<dbReference type="PROSITE" id="PS51767">
    <property type="entry name" value="PEPTIDASE_A1"/>
    <property type="match status" value="2"/>
</dbReference>
<feature type="signal peptide" evidence="5">
    <location>
        <begin position="1"/>
        <end position="22"/>
    </location>
</feature>
<dbReference type="STRING" id="3818.A0A445E616"/>
<dbReference type="Pfam" id="PF14543">
    <property type="entry name" value="TAXi_N"/>
    <property type="match status" value="2"/>
</dbReference>
<keyword evidence="3" id="KW-0964">Secreted</keyword>
<evidence type="ECO:0000313" key="8">
    <source>
        <dbReference type="Proteomes" id="UP000289738"/>
    </source>
</evidence>
<dbReference type="InterPro" id="IPR032799">
    <property type="entry name" value="TAXi_C"/>
</dbReference>
<feature type="chain" id="PRO_5019334318" description="Peptidase A1 domain-containing protein" evidence="5">
    <location>
        <begin position="23"/>
        <end position="912"/>
    </location>
</feature>
<comment type="similarity">
    <text evidence="2">Belongs to the peptidase A1 family.</text>
</comment>
<dbReference type="Proteomes" id="UP000289738">
    <property type="component" value="Chromosome A02"/>
</dbReference>
<reference evidence="7 8" key="1">
    <citation type="submission" date="2019-01" db="EMBL/GenBank/DDBJ databases">
        <title>Sequencing of cultivated peanut Arachis hypogaea provides insights into genome evolution and oil improvement.</title>
        <authorList>
            <person name="Chen X."/>
        </authorList>
    </citation>
    <scope>NUCLEOTIDE SEQUENCE [LARGE SCALE GENOMIC DNA]</scope>
    <source>
        <strain evidence="8">cv. Fuhuasheng</strain>
        <tissue evidence="7">Leaves</tissue>
    </source>
</reference>
<feature type="domain" description="Peptidase A1" evidence="6">
    <location>
        <begin position="491"/>
        <end position="889"/>
    </location>
</feature>
<dbReference type="AlphaFoldDB" id="A0A445E616"/>
<evidence type="ECO:0000313" key="7">
    <source>
        <dbReference type="EMBL" id="RYR70902.1"/>
    </source>
</evidence>
<dbReference type="FunFam" id="2.40.70.10:FF:000041">
    <property type="entry name" value="Basic 7S globulin"/>
    <property type="match status" value="2"/>
</dbReference>
<dbReference type="GO" id="GO:0004190">
    <property type="term" value="F:aspartic-type endopeptidase activity"/>
    <property type="evidence" value="ECO:0007669"/>
    <property type="project" value="InterPro"/>
</dbReference>
<keyword evidence="4 5" id="KW-0732">Signal</keyword>